<reference evidence="1" key="1">
    <citation type="submission" date="2022-08" db="EMBL/GenBank/DDBJ databases">
        <title>Alicyclobacillus fastidiosus DSM 17978, complete genome.</title>
        <authorList>
            <person name="Wang Q."/>
            <person name="Cai R."/>
            <person name="Wang Z."/>
        </authorList>
    </citation>
    <scope>NUCLEOTIDE SEQUENCE</scope>
    <source>
        <strain evidence="1">DSM 17978</strain>
    </source>
</reference>
<gene>
    <name evidence="1" type="ORF">NZD89_12470</name>
</gene>
<name>A0ABY6ZMP6_9BACL</name>
<sequence>MTKRILISIPDQDFDTTEVSIPWLKFIESGFEVIFSTETGKVGTTDPLLLKGVLFGKLGAKPEAIEAYGKLEQNYHFNNPIPYYDIQPMDYDLLMLPGGHAKGMKQYLESRTLQDKVLTFMNQKRLVAAICHGTIVLSRTRDPKTEKSILYGRKVTALTKTLERTAYYLTSWKLGQYYRTYPEYVEDEVKNSLCSSGDFQHGKAPWIPFCLTDGNLITARWPLDAHLFAQTLVERLQANS</sequence>
<evidence type="ECO:0000313" key="1">
    <source>
        <dbReference type="EMBL" id="WAH44116.1"/>
    </source>
</evidence>
<dbReference type="PANTHER" id="PTHR43068:SF1">
    <property type="entry name" value="SLR1854 PROTEIN"/>
    <property type="match status" value="1"/>
</dbReference>
<organism evidence="1 2">
    <name type="scientific">Alicyclobacillus fastidiosus</name>
    <dbReference type="NCBI Taxonomy" id="392011"/>
    <lineage>
        <taxon>Bacteria</taxon>
        <taxon>Bacillati</taxon>
        <taxon>Bacillota</taxon>
        <taxon>Bacilli</taxon>
        <taxon>Bacillales</taxon>
        <taxon>Alicyclobacillaceae</taxon>
        <taxon>Alicyclobacillus</taxon>
    </lineage>
</organism>
<dbReference type="PANTHER" id="PTHR43068">
    <property type="entry name" value="SLR1854 PROTEIN"/>
    <property type="match status" value="1"/>
</dbReference>
<protein>
    <submittedName>
        <fullName evidence="1">Type 1 glutamine amidotransferase domain-containing protein</fullName>
    </submittedName>
</protein>
<keyword evidence="1" id="KW-0315">Glutamine amidotransferase</keyword>
<dbReference type="RefSeq" id="WP_268008014.1">
    <property type="nucleotide sequence ID" value="NZ_BSUT01000001.1"/>
</dbReference>
<dbReference type="EMBL" id="CP104067">
    <property type="protein sequence ID" value="WAH44116.1"/>
    <property type="molecule type" value="Genomic_DNA"/>
</dbReference>
<keyword evidence="2" id="KW-1185">Reference proteome</keyword>
<dbReference type="InterPro" id="IPR032633">
    <property type="entry name" value="ThiJ-like"/>
</dbReference>
<accession>A0ABY6ZMP6</accession>
<proteinExistence type="predicted"/>
<dbReference type="SUPFAM" id="SSF52317">
    <property type="entry name" value="Class I glutamine amidotransferase-like"/>
    <property type="match status" value="1"/>
</dbReference>
<dbReference type="Pfam" id="PF17124">
    <property type="entry name" value="ThiJ_like"/>
    <property type="match status" value="1"/>
</dbReference>
<dbReference type="Proteomes" id="UP001164761">
    <property type="component" value="Chromosome"/>
</dbReference>
<dbReference type="InterPro" id="IPR029062">
    <property type="entry name" value="Class_I_gatase-like"/>
</dbReference>
<dbReference type="Gene3D" id="3.40.50.880">
    <property type="match status" value="1"/>
</dbReference>
<evidence type="ECO:0000313" key="2">
    <source>
        <dbReference type="Proteomes" id="UP001164761"/>
    </source>
</evidence>